<dbReference type="InterPro" id="IPR017868">
    <property type="entry name" value="Filamin/ABP280_repeat-like"/>
</dbReference>
<organism evidence="7 8">
    <name type="scientific">Ananas comosus</name>
    <name type="common">Pineapple</name>
    <name type="synonym">Ananas ananas</name>
    <dbReference type="NCBI Taxonomy" id="4615"/>
    <lineage>
        <taxon>Eukaryota</taxon>
        <taxon>Viridiplantae</taxon>
        <taxon>Streptophyta</taxon>
        <taxon>Embryophyta</taxon>
        <taxon>Tracheophyta</taxon>
        <taxon>Spermatophyta</taxon>
        <taxon>Magnoliopsida</taxon>
        <taxon>Liliopsida</taxon>
        <taxon>Poales</taxon>
        <taxon>Bromeliaceae</taxon>
        <taxon>Bromelioideae</taxon>
        <taxon>Ananas</taxon>
    </lineage>
</organism>
<accession>A0A6P5F3H7</accession>
<dbReference type="InterPro" id="IPR044801">
    <property type="entry name" value="Filamin"/>
</dbReference>
<dbReference type="SUPFAM" id="SSF81296">
    <property type="entry name" value="E set domains"/>
    <property type="match status" value="3"/>
</dbReference>
<keyword evidence="4" id="KW-1133">Transmembrane helix</keyword>
<dbReference type="PANTHER" id="PTHR38537">
    <property type="entry name" value="JITTERBUG, ISOFORM N"/>
    <property type="match status" value="1"/>
</dbReference>
<evidence type="ECO:0000256" key="1">
    <source>
        <dbReference type="ARBA" id="ARBA00022737"/>
    </source>
</evidence>
<evidence type="ECO:0000313" key="7">
    <source>
        <dbReference type="Proteomes" id="UP000515123"/>
    </source>
</evidence>
<feature type="region of interest" description="Disordered" evidence="3">
    <location>
        <begin position="1104"/>
        <end position="1124"/>
    </location>
</feature>
<evidence type="ECO:0000313" key="8">
    <source>
        <dbReference type="RefSeq" id="XP_020090192.1"/>
    </source>
</evidence>
<dbReference type="InterPro" id="IPR056434">
    <property type="entry name" value="Ig_GEX2_N"/>
</dbReference>
<protein>
    <submittedName>
        <fullName evidence="8">Protein GAMETE EXPRESSED 2 isoform X1</fullName>
    </submittedName>
</protein>
<dbReference type="OrthoDB" id="5334309at2759"/>
<dbReference type="Proteomes" id="UP000515123">
    <property type="component" value="Linkage group 6"/>
</dbReference>
<dbReference type="GO" id="GO:0048235">
    <property type="term" value="P:pollen sperm cell differentiation"/>
    <property type="evidence" value="ECO:0007669"/>
    <property type="project" value="TreeGrafter"/>
</dbReference>
<sequence>MKHLFRVSSSILCIFMSISPPICSLAYRASPPDPKGFGRTLFTPTFSFSWLDDKATFQAGDIATIKVKILDNPVNNKTSDLSRQAMNFSLSVNGKKGNSSYISGVVQYLQGAPTLWSISFIPIWVGQFTMVVTEDHFGITDSSLHFNVTAGHLYPSACVASWIDLSTEYVAGTKANILILPKDAFGNDILQGVEGLSNDYFCVHASYDNGSNVDLFDFRSNGWNEAGYISLEFVPKLAGNFFLHVYGDNKSLSGSPLPLIVKPGPLDMKKSMGMWKCGTNFLQIFSKLEIFVHQQDSFGNLVPGFYPFDARVVKRTTNLSVPVADLFFQVVAEGIQLLSFTVSEPGQFTLIIFDTKANESISPMVYDYYVFIGYCHGSNSFANGSGLAHSIAGRMSFFTVFLEDQYHNPSPIEAERLYVRILCKNGTYEVSTIIFPLRNVSERAPVSGQFYFPEGPSGYVPSLPKNEIIGRSTVRASEFHVAFTARKSGNYEIWVSCGNVAINNESPYLLKVLPGLVSTSLSNVVKFAPSVKRLMKNEVVVQLSDSFLNPVFSQKSKLSLGANNSSFMTWAFIDNEDGTYTGYYMARDTGAFNICILFQDEHLPPCPFEVHVYESKYFSEAHNDSILVWEDESVAFDVLLNDYIAGGQAKLIESSIPQHGSLLLYGQLFRYTPFKGYFGNDSFSYTFSDTNNNNATATVFISVLCKPPQFVSLPTQLRATEDVVSPKFGSGFSGFEVFYSDAAENISVTISARFGTMYLAPMSIYLVQPLGSMLAVNRGGRAGKELTLVGQVETINAALESVQYIGNENFCGNDIINLYAMNKNGVQDARVPIFVEPINDPPIIHAPKSIVLGKMESSDGYQIYDRQRDVFDFLVVEPDIFGFPGNKSHFVITFSLEVNDGSLSTLLPVNLISTAELKITGNDQWQPLQTYVTISNHFVLKGKGFRFRGSVGDCNNALQQLIYQGTNHDAVLTVTVNDMGNYGCYPDCADMMSSPLSTEVTINLIRRRPISSRTTLLLGSALVIEIFMMILLGGVLLFFICKCMNALQKERQEHADNVRFPSEENHGDDMMNASTSANMNPTPSSFALPESSFRQRIDRDGSKFLIDRDGLNKEKNHPPPAPFT</sequence>
<feature type="repeat" description="Filamin" evidence="2">
    <location>
        <begin position="574"/>
        <end position="612"/>
    </location>
</feature>
<keyword evidence="7" id="KW-1185">Reference proteome</keyword>
<dbReference type="Pfam" id="PF17963">
    <property type="entry name" value="Big_9"/>
    <property type="match status" value="1"/>
</dbReference>
<feature type="compositionally biased region" description="Basic and acidic residues" evidence="3">
    <location>
        <begin position="1104"/>
        <end position="1117"/>
    </location>
</feature>
<dbReference type="AlphaFoldDB" id="A0A6P5F3H7"/>
<dbReference type="RefSeq" id="XP_020090192.1">
    <property type="nucleotide sequence ID" value="XM_020234603.1"/>
</dbReference>
<dbReference type="GeneID" id="109711514"/>
<dbReference type="PROSITE" id="PS50194">
    <property type="entry name" value="FILAMIN_REPEAT"/>
    <property type="match status" value="2"/>
</dbReference>
<feature type="repeat" description="Filamin" evidence="2">
    <location>
        <begin position="227"/>
        <end position="261"/>
    </location>
</feature>
<feature type="chain" id="PRO_5027969065" evidence="5">
    <location>
        <begin position="25"/>
        <end position="1124"/>
    </location>
</feature>
<dbReference type="InterPro" id="IPR013783">
    <property type="entry name" value="Ig-like_fold"/>
</dbReference>
<evidence type="ECO:0000256" key="5">
    <source>
        <dbReference type="SAM" id="SignalP"/>
    </source>
</evidence>
<dbReference type="Pfam" id="PF23616">
    <property type="entry name" value="Ig_GEX2_N"/>
    <property type="match status" value="2"/>
</dbReference>
<gene>
    <name evidence="8" type="primary">LOC109711514</name>
</gene>
<keyword evidence="4" id="KW-0472">Membrane</keyword>
<dbReference type="Gene3D" id="2.60.40.3440">
    <property type="match status" value="1"/>
</dbReference>
<evidence type="ECO:0000256" key="3">
    <source>
        <dbReference type="SAM" id="MobiDB-lite"/>
    </source>
</evidence>
<feature type="domain" description="GEX2 N-terminal Ig-like" evidence="6">
    <location>
        <begin position="156"/>
        <end position="261"/>
    </location>
</feature>
<keyword evidence="5" id="KW-0732">Signal</keyword>
<evidence type="ECO:0000256" key="4">
    <source>
        <dbReference type="SAM" id="Phobius"/>
    </source>
</evidence>
<keyword evidence="1" id="KW-0677">Repeat</keyword>
<dbReference type="GO" id="GO:0030036">
    <property type="term" value="P:actin cytoskeleton organization"/>
    <property type="evidence" value="ECO:0007669"/>
    <property type="project" value="InterPro"/>
</dbReference>
<evidence type="ECO:0000256" key="2">
    <source>
        <dbReference type="PROSITE-ProRule" id="PRU00087"/>
    </source>
</evidence>
<dbReference type="InterPro" id="IPR014756">
    <property type="entry name" value="Ig_E-set"/>
</dbReference>
<dbReference type="Gene3D" id="2.60.40.10">
    <property type="entry name" value="Immunoglobulins"/>
    <property type="match status" value="3"/>
</dbReference>
<proteinExistence type="predicted"/>
<feature type="domain" description="GEX2 N-terminal Ig-like" evidence="6">
    <location>
        <begin position="44"/>
        <end position="148"/>
    </location>
</feature>
<feature type="signal peptide" evidence="5">
    <location>
        <begin position="1"/>
        <end position="24"/>
    </location>
</feature>
<reference evidence="8" key="2">
    <citation type="submission" date="2025-08" db="UniProtKB">
        <authorList>
            <consortium name="RefSeq"/>
        </authorList>
    </citation>
    <scope>IDENTIFICATION</scope>
    <source>
        <tissue evidence="8">Leaf</tissue>
    </source>
</reference>
<dbReference type="GO" id="GO:0051015">
    <property type="term" value="F:actin filament binding"/>
    <property type="evidence" value="ECO:0007669"/>
    <property type="project" value="InterPro"/>
</dbReference>
<dbReference type="PANTHER" id="PTHR38537:SF8">
    <property type="entry name" value="FILAMIN-A"/>
    <property type="match status" value="1"/>
</dbReference>
<feature type="transmembrane region" description="Helical" evidence="4">
    <location>
        <begin position="1016"/>
        <end position="1041"/>
    </location>
</feature>
<keyword evidence="4" id="KW-0812">Transmembrane</keyword>
<reference evidence="7" key="1">
    <citation type="journal article" date="2015" name="Nat. Genet.">
        <title>The pineapple genome and the evolution of CAM photosynthesis.</title>
        <authorList>
            <person name="Ming R."/>
            <person name="VanBuren R."/>
            <person name="Wai C.M."/>
            <person name="Tang H."/>
            <person name="Schatz M.C."/>
            <person name="Bowers J.E."/>
            <person name="Lyons E."/>
            <person name="Wang M.L."/>
            <person name="Chen J."/>
            <person name="Biggers E."/>
            <person name="Zhang J."/>
            <person name="Huang L."/>
            <person name="Zhang L."/>
            <person name="Miao W."/>
            <person name="Zhang J."/>
            <person name="Ye Z."/>
            <person name="Miao C."/>
            <person name="Lin Z."/>
            <person name="Wang H."/>
            <person name="Zhou H."/>
            <person name="Yim W.C."/>
            <person name="Priest H.D."/>
            <person name="Zheng C."/>
            <person name="Woodhouse M."/>
            <person name="Edger P.P."/>
            <person name="Guyot R."/>
            <person name="Guo H.B."/>
            <person name="Guo H."/>
            <person name="Zheng G."/>
            <person name="Singh R."/>
            <person name="Sharma A."/>
            <person name="Min X."/>
            <person name="Zheng Y."/>
            <person name="Lee H."/>
            <person name="Gurtowski J."/>
            <person name="Sedlazeck F.J."/>
            <person name="Harkess A."/>
            <person name="McKain M.R."/>
            <person name="Liao Z."/>
            <person name="Fang J."/>
            <person name="Liu J."/>
            <person name="Zhang X."/>
            <person name="Zhang Q."/>
            <person name="Hu W."/>
            <person name="Qin Y."/>
            <person name="Wang K."/>
            <person name="Chen L.Y."/>
            <person name="Shirley N."/>
            <person name="Lin Y.R."/>
            <person name="Liu L.Y."/>
            <person name="Hernandez A.G."/>
            <person name="Wright C.L."/>
            <person name="Bulone V."/>
            <person name="Tuskan G.A."/>
            <person name="Heath K."/>
            <person name="Zee F."/>
            <person name="Moore P.H."/>
            <person name="Sunkar R."/>
            <person name="Leebens-Mack J.H."/>
            <person name="Mockler T."/>
            <person name="Bennetzen J.L."/>
            <person name="Freeling M."/>
            <person name="Sankoff D."/>
            <person name="Paterson A.H."/>
            <person name="Zhu X."/>
            <person name="Yang X."/>
            <person name="Smith J.A."/>
            <person name="Cushman J.C."/>
            <person name="Paull R.E."/>
            <person name="Yu Q."/>
        </authorList>
    </citation>
    <scope>NUCLEOTIDE SEQUENCE [LARGE SCALE GENOMIC DNA]</scope>
    <source>
        <strain evidence="7">cv. F153</strain>
    </source>
</reference>
<evidence type="ECO:0000259" key="6">
    <source>
        <dbReference type="Pfam" id="PF23616"/>
    </source>
</evidence>
<name>A0A6P5F3H7_ANACO</name>